<reference evidence="1 2" key="1">
    <citation type="submission" date="2014-04" db="EMBL/GenBank/DDBJ databases">
        <authorList>
            <consortium name="DOE Joint Genome Institute"/>
            <person name="Kuo A."/>
            <person name="Tarkka M."/>
            <person name="Buscot F."/>
            <person name="Kohler A."/>
            <person name="Nagy L.G."/>
            <person name="Floudas D."/>
            <person name="Copeland A."/>
            <person name="Barry K.W."/>
            <person name="Cichocki N."/>
            <person name="Veneault-Fourrey C."/>
            <person name="LaButti K."/>
            <person name="Lindquist E.A."/>
            <person name="Lipzen A."/>
            <person name="Lundell T."/>
            <person name="Morin E."/>
            <person name="Murat C."/>
            <person name="Sun H."/>
            <person name="Tunlid A."/>
            <person name="Henrissat B."/>
            <person name="Grigoriev I.V."/>
            <person name="Hibbett D.S."/>
            <person name="Martin F."/>
            <person name="Nordberg H.P."/>
            <person name="Cantor M.N."/>
            <person name="Hua S.X."/>
        </authorList>
    </citation>
    <scope>NUCLEOTIDE SEQUENCE [LARGE SCALE GENOMIC DNA]</scope>
    <source>
        <strain evidence="1 2">F 1598</strain>
    </source>
</reference>
<dbReference type="Proteomes" id="UP000054166">
    <property type="component" value="Unassembled WGS sequence"/>
</dbReference>
<dbReference type="AlphaFoldDB" id="A0A0C3F8S2"/>
<dbReference type="GO" id="GO:0003676">
    <property type="term" value="F:nucleic acid binding"/>
    <property type="evidence" value="ECO:0007669"/>
    <property type="project" value="InterPro"/>
</dbReference>
<dbReference type="InterPro" id="IPR012337">
    <property type="entry name" value="RNaseH-like_sf"/>
</dbReference>
<accession>A0A0C3F8S2</accession>
<dbReference type="SUPFAM" id="SSF53098">
    <property type="entry name" value="Ribonuclease H-like"/>
    <property type="match status" value="1"/>
</dbReference>
<dbReference type="OrthoDB" id="446925at2759"/>
<evidence type="ECO:0000313" key="1">
    <source>
        <dbReference type="EMBL" id="KIM76324.1"/>
    </source>
</evidence>
<dbReference type="InterPro" id="IPR036397">
    <property type="entry name" value="RNaseH_sf"/>
</dbReference>
<evidence type="ECO:0008006" key="3">
    <source>
        <dbReference type="Google" id="ProtNLM"/>
    </source>
</evidence>
<dbReference type="HOGENOM" id="CLU_000384_22_1_1"/>
<proteinExistence type="predicted"/>
<evidence type="ECO:0000313" key="2">
    <source>
        <dbReference type="Proteomes" id="UP000054166"/>
    </source>
</evidence>
<dbReference type="STRING" id="765440.A0A0C3F8S2"/>
<dbReference type="Gene3D" id="3.30.420.10">
    <property type="entry name" value="Ribonuclease H-like superfamily/Ribonuclease H"/>
    <property type="match status" value="1"/>
</dbReference>
<organism evidence="1 2">
    <name type="scientific">Piloderma croceum (strain F 1598)</name>
    <dbReference type="NCBI Taxonomy" id="765440"/>
    <lineage>
        <taxon>Eukaryota</taxon>
        <taxon>Fungi</taxon>
        <taxon>Dikarya</taxon>
        <taxon>Basidiomycota</taxon>
        <taxon>Agaricomycotina</taxon>
        <taxon>Agaricomycetes</taxon>
        <taxon>Agaricomycetidae</taxon>
        <taxon>Atheliales</taxon>
        <taxon>Atheliaceae</taxon>
        <taxon>Piloderma</taxon>
    </lineage>
</organism>
<reference evidence="2" key="2">
    <citation type="submission" date="2015-01" db="EMBL/GenBank/DDBJ databases">
        <title>Evolutionary Origins and Diversification of the Mycorrhizal Mutualists.</title>
        <authorList>
            <consortium name="DOE Joint Genome Institute"/>
            <consortium name="Mycorrhizal Genomics Consortium"/>
            <person name="Kohler A."/>
            <person name="Kuo A."/>
            <person name="Nagy L.G."/>
            <person name="Floudas D."/>
            <person name="Copeland A."/>
            <person name="Barry K.W."/>
            <person name="Cichocki N."/>
            <person name="Veneault-Fourrey C."/>
            <person name="LaButti K."/>
            <person name="Lindquist E.A."/>
            <person name="Lipzen A."/>
            <person name="Lundell T."/>
            <person name="Morin E."/>
            <person name="Murat C."/>
            <person name="Riley R."/>
            <person name="Ohm R."/>
            <person name="Sun H."/>
            <person name="Tunlid A."/>
            <person name="Henrissat B."/>
            <person name="Grigoriev I.V."/>
            <person name="Hibbett D.S."/>
            <person name="Martin F."/>
        </authorList>
    </citation>
    <scope>NUCLEOTIDE SEQUENCE [LARGE SCALE GENOMIC DNA]</scope>
    <source>
        <strain evidence="2">F 1598</strain>
    </source>
</reference>
<gene>
    <name evidence="1" type="ORF">PILCRDRAFT_34294</name>
</gene>
<feature type="non-terminal residue" evidence="1">
    <location>
        <position position="124"/>
    </location>
</feature>
<dbReference type="InParanoid" id="A0A0C3F8S2"/>
<dbReference type="EMBL" id="KN833036">
    <property type="protein sequence ID" value="KIM76324.1"/>
    <property type="molecule type" value="Genomic_DNA"/>
</dbReference>
<name>A0A0C3F8S2_PILCF</name>
<feature type="non-terminal residue" evidence="1">
    <location>
        <position position="1"/>
    </location>
</feature>
<sequence>VQIPITVSTPATIFSKIYVDVMNMPTSGGFKFIVAARDNLSLTADSISHYNKQVNRVVERGHFTIRESLMNLCKDRPKSWAPQVPLTFFTDRVSTSKVTGCSPFYMLHEVRPVLPFDLTKATFM</sequence>
<protein>
    <recommendedName>
        <fullName evidence="3">Integrase catalytic domain-containing protein</fullName>
    </recommendedName>
</protein>
<keyword evidence="2" id="KW-1185">Reference proteome</keyword>